<reference evidence="2" key="1">
    <citation type="journal article" date="2020" name="New Phytol.">
        <title>Comparative genomics reveals dynamic genome evolution in host specialist ectomycorrhizal fungi.</title>
        <authorList>
            <person name="Lofgren L.A."/>
            <person name="Nguyen N.H."/>
            <person name="Vilgalys R."/>
            <person name="Ruytinx J."/>
            <person name="Liao H.L."/>
            <person name="Branco S."/>
            <person name="Kuo A."/>
            <person name="LaButti K."/>
            <person name="Lipzen A."/>
            <person name="Andreopoulos W."/>
            <person name="Pangilinan J."/>
            <person name="Riley R."/>
            <person name="Hundley H."/>
            <person name="Na H."/>
            <person name="Barry K."/>
            <person name="Grigoriev I.V."/>
            <person name="Stajich J.E."/>
            <person name="Kennedy P.G."/>
        </authorList>
    </citation>
    <scope>NUCLEOTIDE SEQUENCE</scope>
    <source>
        <strain evidence="2">MN1</strain>
    </source>
</reference>
<name>A0A9P7JG69_9AGAM</name>
<evidence type="ECO:0000313" key="3">
    <source>
        <dbReference type="Proteomes" id="UP000807769"/>
    </source>
</evidence>
<comment type="caution">
    <text evidence="2">The sequence shown here is derived from an EMBL/GenBank/DDBJ whole genome shotgun (WGS) entry which is preliminary data.</text>
</comment>
<sequence>MSDTHHSVAFVVWLLRLESFLAQRAIKAGGNSRFDEVKDKALWDRQKSTWRRDKQENNLSFPRGCGARVVVIPSSYVAHSSYVDELGIWTGTFGLAAFSGTLPVSVSGVPPLERAAGTMLGDNGK</sequence>
<keyword evidence="1" id="KW-0732">Signal</keyword>
<dbReference type="GeneID" id="64626631"/>
<keyword evidence="3" id="KW-1185">Reference proteome</keyword>
<organism evidence="2 3">
    <name type="scientific">Suillus subaureus</name>
    <dbReference type="NCBI Taxonomy" id="48587"/>
    <lineage>
        <taxon>Eukaryota</taxon>
        <taxon>Fungi</taxon>
        <taxon>Dikarya</taxon>
        <taxon>Basidiomycota</taxon>
        <taxon>Agaricomycotina</taxon>
        <taxon>Agaricomycetes</taxon>
        <taxon>Agaricomycetidae</taxon>
        <taxon>Boletales</taxon>
        <taxon>Suillineae</taxon>
        <taxon>Suillaceae</taxon>
        <taxon>Suillus</taxon>
    </lineage>
</organism>
<protein>
    <submittedName>
        <fullName evidence="2">Uncharacterized protein</fullName>
    </submittedName>
</protein>
<proteinExistence type="predicted"/>
<feature type="signal peptide" evidence="1">
    <location>
        <begin position="1"/>
        <end position="22"/>
    </location>
</feature>
<gene>
    <name evidence="2" type="ORF">BJ212DRAFT_1297554</name>
</gene>
<evidence type="ECO:0000256" key="1">
    <source>
        <dbReference type="SAM" id="SignalP"/>
    </source>
</evidence>
<feature type="chain" id="PRO_5040360907" evidence="1">
    <location>
        <begin position="23"/>
        <end position="125"/>
    </location>
</feature>
<accession>A0A9P7JG69</accession>
<dbReference type="OrthoDB" id="67965at2759"/>
<dbReference type="Proteomes" id="UP000807769">
    <property type="component" value="Unassembled WGS sequence"/>
</dbReference>
<dbReference type="EMBL" id="JABBWG010000007">
    <property type="protein sequence ID" value="KAG1821124.1"/>
    <property type="molecule type" value="Genomic_DNA"/>
</dbReference>
<dbReference type="RefSeq" id="XP_041196191.1">
    <property type="nucleotide sequence ID" value="XM_041332614.1"/>
</dbReference>
<evidence type="ECO:0000313" key="2">
    <source>
        <dbReference type="EMBL" id="KAG1821124.1"/>
    </source>
</evidence>
<dbReference type="AlphaFoldDB" id="A0A9P7JG69"/>